<dbReference type="AlphaFoldDB" id="A0AAN9PBL9"/>
<reference evidence="1 2" key="1">
    <citation type="submission" date="2024-01" db="EMBL/GenBank/DDBJ databases">
        <title>The genomes of 5 underutilized Papilionoideae crops provide insights into root nodulation and disease resistance.</title>
        <authorList>
            <person name="Yuan L."/>
        </authorList>
    </citation>
    <scope>NUCLEOTIDE SEQUENCE [LARGE SCALE GENOMIC DNA]</scope>
    <source>
        <strain evidence="1">LY-2023</strain>
        <tissue evidence="1">Leaf</tissue>
    </source>
</reference>
<gene>
    <name evidence="1" type="ORF">RJT34_15641</name>
</gene>
<dbReference type="EMBL" id="JAYKXN010000004">
    <property type="protein sequence ID" value="KAK7292788.1"/>
    <property type="molecule type" value="Genomic_DNA"/>
</dbReference>
<proteinExistence type="predicted"/>
<dbReference type="Proteomes" id="UP001359559">
    <property type="component" value="Unassembled WGS sequence"/>
</dbReference>
<keyword evidence="2" id="KW-1185">Reference proteome</keyword>
<sequence length="85" mass="9970">MDIKQENKIVIIKSTSFPSIFSPLYPPFHSPSWLSKTLSLSYFIYSSNNTLLHLYTPYIPSTKHHFPHQFPSPVISHHIHLFIFE</sequence>
<organism evidence="1 2">
    <name type="scientific">Clitoria ternatea</name>
    <name type="common">Butterfly pea</name>
    <dbReference type="NCBI Taxonomy" id="43366"/>
    <lineage>
        <taxon>Eukaryota</taxon>
        <taxon>Viridiplantae</taxon>
        <taxon>Streptophyta</taxon>
        <taxon>Embryophyta</taxon>
        <taxon>Tracheophyta</taxon>
        <taxon>Spermatophyta</taxon>
        <taxon>Magnoliopsida</taxon>
        <taxon>eudicotyledons</taxon>
        <taxon>Gunneridae</taxon>
        <taxon>Pentapetalae</taxon>
        <taxon>rosids</taxon>
        <taxon>fabids</taxon>
        <taxon>Fabales</taxon>
        <taxon>Fabaceae</taxon>
        <taxon>Papilionoideae</taxon>
        <taxon>50 kb inversion clade</taxon>
        <taxon>NPAAA clade</taxon>
        <taxon>indigoferoid/millettioid clade</taxon>
        <taxon>Phaseoleae</taxon>
        <taxon>Clitoria</taxon>
    </lineage>
</organism>
<protein>
    <submittedName>
        <fullName evidence="1">Uncharacterized protein</fullName>
    </submittedName>
</protein>
<evidence type="ECO:0000313" key="2">
    <source>
        <dbReference type="Proteomes" id="UP001359559"/>
    </source>
</evidence>
<evidence type="ECO:0000313" key="1">
    <source>
        <dbReference type="EMBL" id="KAK7292788.1"/>
    </source>
</evidence>
<accession>A0AAN9PBL9</accession>
<comment type="caution">
    <text evidence="1">The sequence shown here is derived from an EMBL/GenBank/DDBJ whole genome shotgun (WGS) entry which is preliminary data.</text>
</comment>
<name>A0AAN9PBL9_CLITE</name>